<proteinExistence type="inferred from homology"/>
<dbReference type="Proteomes" id="UP000275846">
    <property type="component" value="Unassembled WGS sequence"/>
</dbReference>
<dbReference type="FunFam" id="3.30.450.30:FF:000011">
    <property type="entry name" value="Dynein light chain roadblock"/>
    <property type="match status" value="1"/>
</dbReference>
<sequence length="120" mass="13324">SRGIPKEGKSEIDEILRRLCSHNGVSGVIVCNTAGIPIRTTMENSLAVHHCALIQNLMIKARAAVRDLDPTNDLTFLRLRSKKNEIMVAPRKWAKLILELILGCFFSKFHPGCGKQKSDA</sequence>
<comment type="similarity">
    <text evidence="1">Belongs to the GAMAD family.</text>
</comment>
<dbReference type="STRING" id="70667.A0A183TEE3"/>
<dbReference type="OrthoDB" id="9985637at2759"/>
<dbReference type="InterPro" id="IPR004942">
    <property type="entry name" value="Roadblock/LAMTOR2_dom"/>
</dbReference>
<dbReference type="WBParaSite" id="SSLN_0001540001-mRNA-1">
    <property type="protein sequence ID" value="SSLN_0001540001-mRNA-1"/>
    <property type="gene ID" value="SSLN_0001540001"/>
</dbReference>
<dbReference type="PANTHER" id="PTHR10779">
    <property type="entry name" value="DYNEIN LIGHT CHAIN ROADBLOCK"/>
    <property type="match status" value="1"/>
</dbReference>
<dbReference type="Gene3D" id="3.30.450.30">
    <property type="entry name" value="Dynein light chain 2a, cytoplasmic"/>
    <property type="match status" value="1"/>
</dbReference>
<feature type="domain" description="Roadblock/LAMTOR2" evidence="2">
    <location>
        <begin position="12"/>
        <end position="102"/>
    </location>
</feature>
<name>A0A183TEE3_SCHSO</name>
<dbReference type="AlphaFoldDB" id="A0A183TEE3"/>
<dbReference type="Pfam" id="PF03259">
    <property type="entry name" value="Robl_LC7"/>
    <property type="match status" value="1"/>
</dbReference>
<reference evidence="5" key="1">
    <citation type="submission" date="2016-06" db="UniProtKB">
        <authorList>
            <consortium name="WormBaseParasite"/>
        </authorList>
    </citation>
    <scope>IDENTIFICATION</scope>
</reference>
<evidence type="ECO:0000256" key="1">
    <source>
        <dbReference type="ARBA" id="ARBA00007191"/>
    </source>
</evidence>
<protein>
    <submittedName>
        <fullName evidence="5">Robl_LC7 domain-containing protein</fullName>
    </submittedName>
</protein>
<evidence type="ECO:0000313" key="5">
    <source>
        <dbReference type="WBParaSite" id="SSLN_0001540001-mRNA-1"/>
    </source>
</evidence>
<evidence type="ECO:0000313" key="3">
    <source>
        <dbReference type="EMBL" id="VDM01227.1"/>
    </source>
</evidence>
<evidence type="ECO:0000259" key="2">
    <source>
        <dbReference type="SMART" id="SM00960"/>
    </source>
</evidence>
<dbReference type="EMBL" id="UYSU01039359">
    <property type="protein sequence ID" value="VDM01227.1"/>
    <property type="molecule type" value="Genomic_DNA"/>
</dbReference>
<dbReference type="SMART" id="SM00960">
    <property type="entry name" value="Robl_LC7"/>
    <property type="match status" value="1"/>
</dbReference>
<accession>A0A183TEE3</accession>
<dbReference type="SUPFAM" id="SSF103196">
    <property type="entry name" value="Roadblock/LC7 domain"/>
    <property type="match status" value="1"/>
</dbReference>
<keyword evidence="4" id="KW-1185">Reference proteome</keyword>
<organism evidence="5">
    <name type="scientific">Schistocephalus solidus</name>
    <name type="common">Tapeworm</name>
    <dbReference type="NCBI Taxonomy" id="70667"/>
    <lineage>
        <taxon>Eukaryota</taxon>
        <taxon>Metazoa</taxon>
        <taxon>Spiralia</taxon>
        <taxon>Lophotrochozoa</taxon>
        <taxon>Platyhelminthes</taxon>
        <taxon>Cestoda</taxon>
        <taxon>Eucestoda</taxon>
        <taxon>Diphyllobothriidea</taxon>
        <taxon>Diphyllobothriidae</taxon>
        <taxon>Schistocephalus</taxon>
    </lineage>
</organism>
<evidence type="ECO:0000313" key="4">
    <source>
        <dbReference type="Proteomes" id="UP000275846"/>
    </source>
</evidence>
<gene>
    <name evidence="3" type="ORF">SSLN_LOCUS14841</name>
</gene>
<reference evidence="3 4" key="2">
    <citation type="submission" date="2018-11" db="EMBL/GenBank/DDBJ databases">
        <authorList>
            <consortium name="Pathogen Informatics"/>
        </authorList>
    </citation>
    <scope>NUCLEOTIDE SEQUENCE [LARGE SCALE GENOMIC DNA]</scope>
    <source>
        <strain evidence="3 4">NST_G2</strain>
    </source>
</reference>